<accession>A0ABT3ZTB3</accession>
<feature type="domain" description="Glycosyltransferase subfamily 4-like N-terminal" evidence="4">
    <location>
        <begin position="63"/>
        <end position="178"/>
    </location>
</feature>
<feature type="domain" description="Glycosyl transferase family 1" evidence="3">
    <location>
        <begin position="196"/>
        <end position="356"/>
    </location>
</feature>
<evidence type="ECO:0000313" key="6">
    <source>
        <dbReference type="Proteomes" id="UP001082899"/>
    </source>
</evidence>
<dbReference type="RefSeq" id="WP_267849741.1">
    <property type="nucleotide sequence ID" value="NZ_JAPMXC010000012.1"/>
</dbReference>
<evidence type="ECO:0000259" key="3">
    <source>
        <dbReference type="Pfam" id="PF00534"/>
    </source>
</evidence>
<proteinExistence type="predicted"/>
<evidence type="ECO:0000259" key="4">
    <source>
        <dbReference type="Pfam" id="PF13439"/>
    </source>
</evidence>
<organism evidence="5 6">
    <name type="scientific">Robbsia betulipollinis</name>
    <dbReference type="NCBI Taxonomy" id="2981849"/>
    <lineage>
        <taxon>Bacteria</taxon>
        <taxon>Pseudomonadati</taxon>
        <taxon>Pseudomonadota</taxon>
        <taxon>Betaproteobacteria</taxon>
        <taxon>Burkholderiales</taxon>
        <taxon>Burkholderiaceae</taxon>
        <taxon>Robbsia</taxon>
    </lineage>
</organism>
<keyword evidence="2" id="KW-0808">Transferase</keyword>
<evidence type="ECO:0000256" key="1">
    <source>
        <dbReference type="ARBA" id="ARBA00022676"/>
    </source>
</evidence>
<dbReference type="PANTHER" id="PTHR12526:SF510">
    <property type="entry name" value="D-INOSITOL 3-PHOSPHATE GLYCOSYLTRANSFERASE"/>
    <property type="match status" value="1"/>
</dbReference>
<keyword evidence="6" id="KW-1185">Reference proteome</keyword>
<dbReference type="InterPro" id="IPR028098">
    <property type="entry name" value="Glyco_trans_4-like_N"/>
</dbReference>
<protein>
    <submittedName>
        <fullName evidence="5">Glycosyltransferase family 4 protein</fullName>
    </submittedName>
</protein>
<sequence length="414" mass="44793">MLHQADETGEAERGMFDLCTHANFDWSAALFAKASCKARFESPGKSVEIVASHGFDTLRDGAVFRGVLNFAPKARGVVQHLTKAAQAADVVLMSGHSALAMAAGGLAGALAGRPVVWYVQDIIDEKQVSKWELQVLRVVSKWMVSGVICHSHAAKKSFVSLVGARSSHIEVIHPGVTTAAFDSAMSCSKAHARSMFGLPEEAYLIGCFDRLSPRKGQHVVLEALARDADTHVLMTGETVPGAEQYAAELKLKIRELGLTHRVHFVGRQADVPVLMRAVDVVVNASTQPEAFDWNVVSGMLASLPVIASRVGANPEIIQHMKSGILVKPEDPESLLRSMQMLRNNPEFAERLGKDAALRGRARFLPESCVQSVTAFLRRYAVAGRTHRAWPVGRSATSATDATERGLAVNINTMK</sequence>
<keyword evidence="1" id="KW-0328">Glycosyltransferase</keyword>
<dbReference type="Proteomes" id="UP001082899">
    <property type="component" value="Unassembled WGS sequence"/>
</dbReference>
<dbReference type="SUPFAM" id="SSF53756">
    <property type="entry name" value="UDP-Glycosyltransferase/glycogen phosphorylase"/>
    <property type="match status" value="1"/>
</dbReference>
<gene>
    <name evidence="5" type="ORF">OVY01_21940</name>
</gene>
<dbReference type="Gene3D" id="3.40.50.2000">
    <property type="entry name" value="Glycogen Phosphorylase B"/>
    <property type="match status" value="2"/>
</dbReference>
<dbReference type="CDD" id="cd03801">
    <property type="entry name" value="GT4_PimA-like"/>
    <property type="match status" value="1"/>
</dbReference>
<name>A0ABT3ZTB3_9BURK</name>
<dbReference type="InterPro" id="IPR001296">
    <property type="entry name" value="Glyco_trans_1"/>
</dbReference>
<reference evidence="5" key="1">
    <citation type="submission" date="2022-11" db="EMBL/GenBank/DDBJ databases">
        <title>Robbsia betulipollinis sp. nov., isolated from pollen of birch (Betula pendula).</title>
        <authorList>
            <person name="Shi H."/>
            <person name="Ambika Manirajan B."/>
            <person name="Ratering S."/>
            <person name="Geissler-Plaum R."/>
            <person name="Schnell S."/>
        </authorList>
    </citation>
    <scope>NUCLEOTIDE SEQUENCE</scope>
    <source>
        <strain evidence="5">Bb-Pol-6</strain>
    </source>
</reference>
<comment type="caution">
    <text evidence="5">The sequence shown here is derived from an EMBL/GenBank/DDBJ whole genome shotgun (WGS) entry which is preliminary data.</text>
</comment>
<dbReference type="Pfam" id="PF13439">
    <property type="entry name" value="Glyco_transf_4"/>
    <property type="match status" value="1"/>
</dbReference>
<evidence type="ECO:0000313" key="5">
    <source>
        <dbReference type="EMBL" id="MCY0389806.1"/>
    </source>
</evidence>
<dbReference type="PANTHER" id="PTHR12526">
    <property type="entry name" value="GLYCOSYLTRANSFERASE"/>
    <property type="match status" value="1"/>
</dbReference>
<dbReference type="EMBL" id="JAPMXC010000012">
    <property type="protein sequence ID" value="MCY0389806.1"/>
    <property type="molecule type" value="Genomic_DNA"/>
</dbReference>
<evidence type="ECO:0000256" key="2">
    <source>
        <dbReference type="ARBA" id="ARBA00022679"/>
    </source>
</evidence>
<dbReference type="Pfam" id="PF00534">
    <property type="entry name" value="Glycos_transf_1"/>
    <property type="match status" value="1"/>
</dbReference>